<protein>
    <recommendedName>
        <fullName evidence="2">Neurotransmitter-gated ion-channel ligand-binding domain-containing protein</fullName>
    </recommendedName>
</protein>
<comment type="caution">
    <text evidence="3">The sequence shown here is derived from an EMBL/GenBank/DDBJ whole genome shotgun (WGS) entry which is preliminary data.</text>
</comment>
<reference evidence="3" key="1">
    <citation type="submission" date="2018-11" db="EMBL/GenBank/DDBJ databases">
        <authorList>
            <person name="Alioto T."/>
            <person name="Alioto T."/>
        </authorList>
    </citation>
    <scope>NUCLEOTIDE SEQUENCE</scope>
</reference>
<dbReference type="AlphaFoldDB" id="A0A8B6DNX5"/>
<dbReference type="InterPro" id="IPR006201">
    <property type="entry name" value="Neur_channel"/>
</dbReference>
<dbReference type="Proteomes" id="UP000596742">
    <property type="component" value="Unassembled WGS sequence"/>
</dbReference>
<dbReference type="GO" id="GO:0005230">
    <property type="term" value="F:extracellular ligand-gated monoatomic ion channel activity"/>
    <property type="evidence" value="ECO:0007669"/>
    <property type="project" value="InterPro"/>
</dbReference>
<dbReference type="InterPro" id="IPR036734">
    <property type="entry name" value="Neur_chan_lig-bd_sf"/>
</dbReference>
<name>A0A8B6DNX5_MYTGA</name>
<evidence type="ECO:0000313" key="3">
    <source>
        <dbReference type="EMBL" id="VDI22216.1"/>
    </source>
</evidence>
<dbReference type="GO" id="GO:0004888">
    <property type="term" value="F:transmembrane signaling receptor activity"/>
    <property type="evidence" value="ECO:0007669"/>
    <property type="project" value="InterPro"/>
</dbReference>
<dbReference type="GO" id="GO:0016020">
    <property type="term" value="C:membrane"/>
    <property type="evidence" value="ECO:0007669"/>
    <property type="project" value="InterPro"/>
</dbReference>
<feature type="domain" description="Neurotransmitter-gated ion-channel ligand-binding" evidence="2">
    <location>
        <begin position="29"/>
        <end position="217"/>
    </location>
</feature>
<evidence type="ECO:0000259" key="2">
    <source>
        <dbReference type="Pfam" id="PF02931"/>
    </source>
</evidence>
<dbReference type="SUPFAM" id="SSF63712">
    <property type="entry name" value="Nicotinic receptor ligand binding domain-like"/>
    <property type="match status" value="1"/>
</dbReference>
<dbReference type="OrthoDB" id="410315at2759"/>
<gene>
    <name evidence="3" type="ORF">MGAL_10B036124</name>
</gene>
<organism evidence="3 4">
    <name type="scientific">Mytilus galloprovincialis</name>
    <name type="common">Mediterranean mussel</name>
    <dbReference type="NCBI Taxonomy" id="29158"/>
    <lineage>
        <taxon>Eukaryota</taxon>
        <taxon>Metazoa</taxon>
        <taxon>Spiralia</taxon>
        <taxon>Lophotrochozoa</taxon>
        <taxon>Mollusca</taxon>
        <taxon>Bivalvia</taxon>
        <taxon>Autobranchia</taxon>
        <taxon>Pteriomorphia</taxon>
        <taxon>Mytilida</taxon>
        <taxon>Mytiloidea</taxon>
        <taxon>Mytilidae</taxon>
        <taxon>Mytilinae</taxon>
        <taxon>Mytilus</taxon>
    </lineage>
</organism>
<evidence type="ECO:0000313" key="4">
    <source>
        <dbReference type="Proteomes" id="UP000596742"/>
    </source>
</evidence>
<dbReference type="Pfam" id="PF02931">
    <property type="entry name" value="Neur_chan_LBD"/>
    <property type="match status" value="1"/>
</dbReference>
<dbReference type="InterPro" id="IPR006202">
    <property type="entry name" value="Neur_chan_lig-bd"/>
</dbReference>
<dbReference type="PANTHER" id="PTHR18945">
    <property type="entry name" value="NEUROTRANSMITTER GATED ION CHANNEL"/>
    <property type="match status" value="1"/>
</dbReference>
<feature type="signal peptide" evidence="1">
    <location>
        <begin position="1"/>
        <end position="19"/>
    </location>
</feature>
<feature type="chain" id="PRO_5032955975" description="Neurotransmitter-gated ion-channel ligand-binding domain-containing protein" evidence="1">
    <location>
        <begin position="20"/>
        <end position="218"/>
    </location>
</feature>
<accession>A0A8B6DNX5</accession>
<evidence type="ECO:0000256" key="1">
    <source>
        <dbReference type="SAM" id="SignalP"/>
    </source>
</evidence>
<proteinExistence type="predicted"/>
<sequence length="218" mass="25139">MRMIYFTIFILSVSEIVSGTVNVTGDGAIKKVLKDYNKYAYPGTTDHPIVKITHALNPVKMDYNPKGMFIQVWSQMNWNDRRLTWAGPPAKIHLPMSLIWTPDLVLYNNAIPKPSYEPNAVISQNGDVIVVPVNQYETDNCTKNDDVIECQFKFGSWTYSGNEIELAVFSPHMMLDNYRENPEYEIVGSSAVRNEQKYSCCPEMYYDILYTIQIKRRQ</sequence>
<keyword evidence="1" id="KW-0732">Signal</keyword>
<dbReference type="Gene3D" id="2.70.170.10">
    <property type="entry name" value="Neurotransmitter-gated ion-channel ligand-binding domain"/>
    <property type="match status" value="1"/>
</dbReference>
<dbReference type="EMBL" id="UYJE01003760">
    <property type="protein sequence ID" value="VDI22216.1"/>
    <property type="molecule type" value="Genomic_DNA"/>
</dbReference>
<keyword evidence="4" id="KW-1185">Reference proteome</keyword>